<evidence type="ECO:0000313" key="1">
    <source>
        <dbReference type="EMBL" id="AFX99691.1"/>
    </source>
</evidence>
<name>K7ZDN6_9PROT</name>
<dbReference type="AlphaFoldDB" id="K7ZDN6"/>
<organism evidence="1 2">
    <name type="scientific">Candidatus Endolissoclinum faulkneri L2</name>
    <dbReference type="NCBI Taxonomy" id="1193729"/>
    <lineage>
        <taxon>Bacteria</taxon>
        <taxon>Pseudomonadati</taxon>
        <taxon>Pseudomonadota</taxon>
        <taxon>Alphaproteobacteria</taxon>
        <taxon>Rhodospirillales</taxon>
        <taxon>Rhodospirillaceae</taxon>
        <taxon>Candidatus Endolissoclinum</taxon>
    </lineage>
</organism>
<gene>
    <name evidence="1" type="ORF">A1OE_1522</name>
</gene>
<accession>K7ZDN6</accession>
<keyword evidence="2" id="KW-1185">Reference proteome</keyword>
<dbReference type="Proteomes" id="UP000010077">
    <property type="component" value="Chromosome"/>
</dbReference>
<dbReference type="HOGENOM" id="CLU_3267284_0_0_5"/>
<reference evidence="1 2" key="1">
    <citation type="journal article" date="2012" name="Proc. Natl. Acad. Sci. U.S.A.">
        <title>Genome streamlining and chemical defense in a coral reef symbiosis.</title>
        <authorList>
            <person name="Kwan J.C."/>
            <person name="Donia M.S."/>
            <person name="Han A.W."/>
            <person name="Hirose E."/>
            <person name="Haygood M.G."/>
            <person name="Schmidt E.W."/>
        </authorList>
    </citation>
    <scope>NUCLEOTIDE SEQUENCE [LARGE SCALE GENOMIC DNA]</scope>
    <source>
        <strain evidence="1 2">L2</strain>
    </source>
</reference>
<proteinExistence type="predicted"/>
<protein>
    <submittedName>
        <fullName evidence="1">Uncharacterized protein</fullName>
    </submittedName>
</protein>
<sequence>MEDGYKVYSLKNSQNAQTNKLVNFIILKTTMQQTYYCSNVG</sequence>
<evidence type="ECO:0000313" key="2">
    <source>
        <dbReference type="Proteomes" id="UP000010077"/>
    </source>
</evidence>
<dbReference type="EMBL" id="CP003539">
    <property type="protein sequence ID" value="AFX99691.1"/>
    <property type="molecule type" value="Genomic_DNA"/>
</dbReference>
<dbReference type="KEGG" id="thal:A1OE_1522"/>